<dbReference type="CDD" id="cd00077">
    <property type="entry name" value="HDc"/>
    <property type="match status" value="1"/>
</dbReference>
<dbReference type="SUPFAM" id="SSF109604">
    <property type="entry name" value="HD-domain/PDEase-like"/>
    <property type="match status" value="1"/>
</dbReference>
<evidence type="ECO:0000313" key="6">
    <source>
        <dbReference type="EMBL" id="GAK60986.1"/>
    </source>
</evidence>
<reference evidence="6" key="1">
    <citation type="journal article" date="2015" name="PeerJ">
        <title>First genomic representation of candidate bacterial phylum KSB3 points to enhanced environmental sensing as a trigger of wastewater bulking.</title>
        <authorList>
            <person name="Sekiguchi Y."/>
            <person name="Ohashi A."/>
            <person name="Parks D.H."/>
            <person name="Yamauchi T."/>
            <person name="Tyson G.W."/>
            <person name="Hugenholtz P."/>
        </authorList>
    </citation>
    <scope>NUCLEOTIDE SEQUENCE [LARGE SCALE GENOMIC DNA]</scope>
</reference>
<dbReference type="Proteomes" id="UP000030661">
    <property type="component" value="Unassembled WGS sequence"/>
</dbReference>
<feature type="domain" description="N-acetyltransferase" evidence="4">
    <location>
        <begin position="27"/>
        <end position="182"/>
    </location>
</feature>
<proteinExistence type="inferred from homology"/>
<dbReference type="Gene3D" id="1.10.3210.10">
    <property type="entry name" value="Hypothetical protein af1432"/>
    <property type="match status" value="1"/>
</dbReference>
<keyword evidence="7" id="KW-1185">Reference proteome</keyword>
<dbReference type="PANTHER" id="PTHR46246">
    <property type="entry name" value="GUANOSINE-3',5'-BIS(DIPHOSPHATE) 3'-PYROPHOSPHOHYDROLASE MESH1"/>
    <property type="match status" value="1"/>
</dbReference>
<evidence type="ECO:0000256" key="1">
    <source>
        <dbReference type="ARBA" id="ARBA00022679"/>
    </source>
</evidence>
<evidence type="ECO:0000256" key="2">
    <source>
        <dbReference type="ARBA" id="ARBA00023315"/>
    </source>
</evidence>
<dbReference type="Pfam" id="PF13302">
    <property type="entry name" value="Acetyltransf_3"/>
    <property type="match status" value="1"/>
</dbReference>
<dbReference type="SMART" id="SM00471">
    <property type="entry name" value="HDc"/>
    <property type="match status" value="1"/>
</dbReference>
<dbReference type="SUPFAM" id="SSF55729">
    <property type="entry name" value="Acyl-CoA N-acyltransferases (Nat)"/>
    <property type="match status" value="1"/>
</dbReference>
<comment type="similarity">
    <text evidence="3">Belongs to the acetyltransferase family. RimJ subfamily.</text>
</comment>
<evidence type="ECO:0000256" key="3">
    <source>
        <dbReference type="ARBA" id="ARBA00038502"/>
    </source>
</evidence>
<dbReference type="FunFam" id="3.40.630.30:FF:000005">
    <property type="entry name" value="Ribosomal protein alanine acetyltransferase"/>
    <property type="match status" value="1"/>
</dbReference>
<dbReference type="PROSITE" id="PS51186">
    <property type="entry name" value="GNAT"/>
    <property type="match status" value="1"/>
</dbReference>
<keyword evidence="2" id="KW-0012">Acyltransferase</keyword>
<dbReference type="eggNOG" id="COG1670">
    <property type="taxonomic scope" value="Bacteria"/>
</dbReference>
<dbReference type="HOGENOM" id="CLU_679093_0_0_0"/>
<keyword evidence="6" id="KW-0378">Hydrolase</keyword>
<keyword evidence="1" id="KW-0808">Transferase</keyword>
<dbReference type="GO" id="GO:0008893">
    <property type="term" value="F:guanosine-3',5'-bis(diphosphate) 3'-diphosphatase activity"/>
    <property type="evidence" value="ECO:0007669"/>
    <property type="project" value="TreeGrafter"/>
</dbReference>
<sequence>MHELLNRFPLETERLLLRVASPDDAQFLVRYYTENKEYLAPWEPVRSEEFYTLSFWQTMLQEARQEFLNGKSMRLVFSLKSSAPDPVVGVANFNNMIRGVFQACYLGYSIDHRYQGQGLMYEALQYAIAFVFEHLRLHRVMANYMPRNERSGNLLRKLGFIPEGYARNYLKIAGKWEDHILTALVKPEDETFSSTSGRDGRWGKPLQEISFLLKALQFAADKHQHQRRKNQAASPYINHLIEVAELLWEIGNVRDLDTIVAGILHDTIEDTDTSSEELESTFGPKIRRIIEEVTDDKRLPKEVRKQLQIERAGEASWEARQIKLADKICNVNDLHDAPPTDWSLQRRIDYVDWAEHVVRGLRGTNALLEQQFDEVCRQVRHHLLEQLGSGYMGSDAFPERSRRER</sequence>
<evidence type="ECO:0000259" key="5">
    <source>
        <dbReference type="PROSITE" id="PS51831"/>
    </source>
</evidence>
<accession>A0A081C8T1</accession>
<dbReference type="AlphaFoldDB" id="A0A081C8T1"/>
<dbReference type="InterPro" id="IPR006674">
    <property type="entry name" value="HD_domain"/>
</dbReference>
<dbReference type="STRING" id="1499967.U27_00884"/>
<dbReference type="InterPro" id="IPR052194">
    <property type="entry name" value="MESH1"/>
</dbReference>
<dbReference type="InterPro" id="IPR016181">
    <property type="entry name" value="Acyl_CoA_acyltransferase"/>
</dbReference>
<dbReference type="PROSITE" id="PS51831">
    <property type="entry name" value="HD"/>
    <property type="match status" value="1"/>
</dbReference>
<evidence type="ECO:0000313" key="7">
    <source>
        <dbReference type="Proteomes" id="UP000030661"/>
    </source>
</evidence>
<dbReference type="NCBIfam" id="NF008072">
    <property type="entry name" value="PRK10809.1"/>
    <property type="match status" value="1"/>
</dbReference>
<organism evidence="6">
    <name type="scientific">Vecturithrix granuli</name>
    <dbReference type="NCBI Taxonomy" id="1499967"/>
    <lineage>
        <taxon>Bacteria</taxon>
        <taxon>Candidatus Moduliflexota</taxon>
        <taxon>Candidatus Vecturitrichia</taxon>
        <taxon>Candidatus Vecturitrichales</taxon>
        <taxon>Candidatus Vecturitrichaceae</taxon>
        <taxon>Candidatus Vecturithrix</taxon>
    </lineage>
</organism>
<dbReference type="InterPro" id="IPR003607">
    <property type="entry name" value="HD/PDEase_dom"/>
</dbReference>
<evidence type="ECO:0000259" key="4">
    <source>
        <dbReference type="PROSITE" id="PS51186"/>
    </source>
</evidence>
<dbReference type="PANTHER" id="PTHR46246:SF1">
    <property type="entry name" value="GUANOSINE-3',5'-BIS(DIPHOSPHATE) 3'-PYROPHOSPHOHYDROLASE MESH1"/>
    <property type="match status" value="1"/>
</dbReference>
<dbReference type="eggNOG" id="COG0317">
    <property type="taxonomic scope" value="Bacteria"/>
</dbReference>
<dbReference type="EMBL" id="DF820476">
    <property type="protein sequence ID" value="GAK60986.1"/>
    <property type="molecule type" value="Genomic_DNA"/>
</dbReference>
<dbReference type="Gene3D" id="3.40.630.30">
    <property type="match status" value="1"/>
</dbReference>
<protein>
    <submittedName>
        <fullName evidence="6">Metal-dependent phosphohydrolase, HD subdomain</fullName>
    </submittedName>
</protein>
<feature type="domain" description="HD" evidence="5">
    <location>
        <begin position="236"/>
        <end position="331"/>
    </location>
</feature>
<dbReference type="InterPro" id="IPR000182">
    <property type="entry name" value="GNAT_dom"/>
</dbReference>
<dbReference type="Pfam" id="PF13328">
    <property type="entry name" value="HD_4"/>
    <property type="match status" value="1"/>
</dbReference>
<dbReference type="GO" id="GO:0016747">
    <property type="term" value="F:acyltransferase activity, transferring groups other than amino-acyl groups"/>
    <property type="evidence" value="ECO:0007669"/>
    <property type="project" value="InterPro"/>
</dbReference>
<name>A0A081C8T1_VECG1</name>
<gene>
    <name evidence="6" type="ORF">U27_00884</name>
</gene>